<dbReference type="PANTHER" id="PTHR11728">
    <property type="entry name" value="GLYCEROL-3-PHOSPHATE DEHYDROGENASE"/>
    <property type="match status" value="1"/>
</dbReference>
<dbReference type="PRINTS" id="PR00077">
    <property type="entry name" value="GPDHDRGNASE"/>
</dbReference>
<feature type="domain" description="Glycerol-3-phosphate dehydrogenase NAD-dependent N-terminal" evidence="13">
    <location>
        <begin position="3"/>
        <end position="166"/>
    </location>
</feature>
<reference evidence="15 16" key="1">
    <citation type="journal article" date="2013" name="Genome Biol. Evol.">
        <title>Genomes of Stigonematalean cyanobacteria (subsection V) and the evolution of oxygenic photosynthesis from prokaryotes to plastids.</title>
        <authorList>
            <person name="Dagan T."/>
            <person name="Roettger M."/>
            <person name="Stucken K."/>
            <person name="Landan G."/>
            <person name="Koch R."/>
            <person name="Major P."/>
            <person name="Gould S.B."/>
            <person name="Goremykin V.V."/>
            <person name="Rippka R."/>
            <person name="Tandeau de Marsac N."/>
            <person name="Gugger M."/>
            <person name="Lockhart P.J."/>
            <person name="Allen J.F."/>
            <person name="Brune I."/>
            <person name="Maus I."/>
            <person name="Puhler A."/>
            <person name="Martin W.F."/>
        </authorList>
    </citation>
    <scope>NUCLEOTIDE SEQUENCE [LARGE SCALE GENOMIC DNA]</scope>
    <source>
        <strain evidence="15 16">PCC 7110</strain>
    </source>
</reference>
<dbReference type="EC" id="1.1.1.94" evidence="12"/>
<dbReference type="InterPro" id="IPR013328">
    <property type="entry name" value="6PGD_dom2"/>
</dbReference>
<keyword evidence="4 10" id="KW-0520">NAD</keyword>
<evidence type="ECO:0000313" key="15">
    <source>
        <dbReference type="EMBL" id="KYC38832.1"/>
    </source>
</evidence>
<evidence type="ECO:0000259" key="13">
    <source>
        <dbReference type="Pfam" id="PF01210"/>
    </source>
</evidence>
<keyword evidence="7" id="KW-1208">Phospholipid metabolism</keyword>
<keyword evidence="16" id="KW-1185">Reference proteome</keyword>
<dbReference type="STRING" id="128403.WA1_35110"/>
<gene>
    <name evidence="15" type="ORF">WA1_35110</name>
</gene>
<dbReference type="PIRSF" id="PIRSF000114">
    <property type="entry name" value="Glycerol-3-P_dh"/>
    <property type="match status" value="1"/>
</dbReference>
<evidence type="ECO:0000256" key="6">
    <source>
        <dbReference type="ARBA" id="ARBA00023209"/>
    </source>
</evidence>
<feature type="active site" description="Proton acceptor" evidence="8">
    <location>
        <position position="198"/>
    </location>
</feature>
<keyword evidence="5" id="KW-0443">Lipid metabolism</keyword>
<feature type="domain" description="Glycerol-3-phosphate dehydrogenase NAD-dependent C-terminal" evidence="14">
    <location>
        <begin position="187"/>
        <end position="338"/>
    </location>
</feature>
<evidence type="ECO:0000256" key="1">
    <source>
        <dbReference type="ARBA" id="ARBA00011009"/>
    </source>
</evidence>
<dbReference type="AlphaFoldDB" id="A0A139X2I1"/>
<dbReference type="InterPro" id="IPR036291">
    <property type="entry name" value="NAD(P)-bd_dom_sf"/>
</dbReference>
<dbReference type="SUPFAM" id="SSF51735">
    <property type="entry name" value="NAD(P)-binding Rossmann-fold domains"/>
    <property type="match status" value="1"/>
</dbReference>
<accession>A0A139X2I1</accession>
<organism evidence="15 16">
    <name type="scientific">Scytonema hofmannii PCC 7110</name>
    <dbReference type="NCBI Taxonomy" id="128403"/>
    <lineage>
        <taxon>Bacteria</taxon>
        <taxon>Bacillati</taxon>
        <taxon>Cyanobacteriota</taxon>
        <taxon>Cyanophyceae</taxon>
        <taxon>Nostocales</taxon>
        <taxon>Scytonemataceae</taxon>
        <taxon>Scytonema</taxon>
    </lineage>
</organism>
<feature type="binding site" evidence="10">
    <location>
        <position position="270"/>
    </location>
    <ligand>
        <name>NAD(+)</name>
        <dbReference type="ChEBI" id="CHEBI:57540"/>
    </ligand>
</feature>
<dbReference type="GO" id="GO:0051287">
    <property type="term" value="F:NAD binding"/>
    <property type="evidence" value="ECO:0007669"/>
    <property type="project" value="InterPro"/>
</dbReference>
<comment type="similarity">
    <text evidence="1 11">Belongs to the NAD-dependent glycerol-3-phosphate dehydrogenase family.</text>
</comment>
<evidence type="ECO:0000256" key="2">
    <source>
        <dbReference type="ARBA" id="ARBA00022516"/>
    </source>
</evidence>
<evidence type="ECO:0000256" key="10">
    <source>
        <dbReference type="PIRSR" id="PIRSR000114-3"/>
    </source>
</evidence>
<evidence type="ECO:0000256" key="12">
    <source>
        <dbReference type="RuleBase" id="RU000439"/>
    </source>
</evidence>
<feature type="binding site" evidence="10">
    <location>
        <position position="147"/>
    </location>
    <ligand>
        <name>NAD(+)</name>
        <dbReference type="ChEBI" id="CHEBI:57540"/>
    </ligand>
</feature>
<sequence>MVKILILGAGVMGTALSVPLTDNGHIVNLVGTHLDGDIIAKLQAGFPHPRLGIQVAESVTAYSYDQLSQAIQGVDLVVIGVNSHGIKWAALALSSVLSADIPILMVTKGLAGDGEKLSILPDVICANLPNTISDRIQIAAIGGPSIAQELAVRRHTCVMFTSTNQALLSHLAELARTPYYHIWTSTDTIGTEVCVALKNVYALAVGLVIGFLEKAGKAVNDAEMHNLAAAIFAQGMWETAYLVNKMGGKPESVYTLPGSGDLYVTCQGGRNSRMGRLLGLGIPYSQAKAEYMPNDTVEGASLALAIGQTVENMLHKGDLDDIALPLLRTMIDIVCHDAPAIIPWDRFFATGAAKTPLQTYRLMIK</sequence>
<dbReference type="InterPro" id="IPR008927">
    <property type="entry name" value="6-PGluconate_DH-like_C_sf"/>
</dbReference>
<evidence type="ECO:0000256" key="8">
    <source>
        <dbReference type="PIRSR" id="PIRSR000114-1"/>
    </source>
</evidence>
<dbReference type="GO" id="GO:0141153">
    <property type="term" value="F:glycerol-3-phosphate dehydrogenase (NADP+) activity"/>
    <property type="evidence" value="ECO:0007669"/>
    <property type="project" value="RHEA"/>
</dbReference>
<dbReference type="Gene3D" id="1.10.1040.10">
    <property type="entry name" value="N-(1-d-carboxylethyl)-l-norvaline Dehydrogenase, domain 2"/>
    <property type="match status" value="1"/>
</dbReference>
<dbReference type="OrthoDB" id="9812273at2"/>
<evidence type="ECO:0000256" key="5">
    <source>
        <dbReference type="ARBA" id="ARBA00023098"/>
    </source>
</evidence>
<evidence type="ECO:0000256" key="7">
    <source>
        <dbReference type="ARBA" id="ARBA00023264"/>
    </source>
</evidence>
<dbReference type="GO" id="GO:0005975">
    <property type="term" value="P:carbohydrate metabolic process"/>
    <property type="evidence" value="ECO:0007669"/>
    <property type="project" value="InterPro"/>
</dbReference>
<evidence type="ECO:0000313" key="16">
    <source>
        <dbReference type="Proteomes" id="UP000076925"/>
    </source>
</evidence>
<dbReference type="EMBL" id="ANNX02000038">
    <property type="protein sequence ID" value="KYC38832.1"/>
    <property type="molecule type" value="Genomic_DNA"/>
</dbReference>
<dbReference type="GO" id="GO:0005829">
    <property type="term" value="C:cytosol"/>
    <property type="evidence" value="ECO:0007669"/>
    <property type="project" value="TreeGrafter"/>
</dbReference>
<evidence type="ECO:0000256" key="3">
    <source>
        <dbReference type="ARBA" id="ARBA00023002"/>
    </source>
</evidence>
<dbReference type="GO" id="GO:0008654">
    <property type="term" value="P:phospholipid biosynthetic process"/>
    <property type="evidence" value="ECO:0007669"/>
    <property type="project" value="UniProtKB-KW"/>
</dbReference>
<evidence type="ECO:0000259" key="14">
    <source>
        <dbReference type="Pfam" id="PF07479"/>
    </source>
</evidence>
<keyword evidence="6" id="KW-0594">Phospholipid biosynthesis</keyword>
<dbReference type="GO" id="GO:0046168">
    <property type="term" value="P:glycerol-3-phosphate catabolic process"/>
    <property type="evidence" value="ECO:0007669"/>
    <property type="project" value="InterPro"/>
</dbReference>
<dbReference type="InterPro" id="IPR006109">
    <property type="entry name" value="G3P_DH_NAD-dep_C"/>
</dbReference>
<dbReference type="RefSeq" id="WP_017750174.1">
    <property type="nucleotide sequence ID" value="NZ_KQ976354.1"/>
</dbReference>
<proteinExistence type="inferred from homology"/>
<dbReference type="InterPro" id="IPR006168">
    <property type="entry name" value="G3P_DH_NAD-dep"/>
</dbReference>
<dbReference type="Pfam" id="PF07479">
    <property type="entry name" value="NAD_Gly3P_dh_C"/>
    <property type="match status" value="1"/>
</dbReference>
<evidence type="ECO:0000256" key="4">
    <source>
        <dbReference type="ARBA" id="ARBA00023027"/>
    </source>
</evidence>
<dbReference type="Proteomes" id="UP000076925">
    <property type="component" value="Unassembled WGS sequence"/>
</dbReference>
<evidence type="ECO:0000256" key="9">
    <source>
        <dbReference type="PIRSR" id="PIRSR000114-2"/>
    </source>
</evidence>
<keyword evidence="2" id="KW-0444">Lipid biosynthesis</keyword>
<name>A0A139X2I1_9CYAN</name>
<dbReference type="InterPro" id="IPR011128">
    <property type="entry name" value="G3P_DH_NAD-dep_N"/>
</dbReference>
<keyword evidence="3 11" id="KW-0560">Oxidoreductase</keyword>
<feature type="binding site" evidence="9">
    <location>
        <position position="108"/>
    </location>
    <ligand>
        <name>substrate</name>
    </ligand>
</feature>
<dbReference type="Pfam" id="PF01210">
    <property type="entry name" value="NAD_Gly3P_dh_N"/>
    <property type="match status" value="1"/>
</dbReference>
<evidence type="ECO:0000256" key="11">
    <source>
        <dbReference type="RuleBase" id="RU000437"/>
    </source>
</evidence>
<dbReference type="Gene3D" id="3.40.50.720">
    <property type="entry name" value="NAD(P)-binding Rossmann-like Domain"/>
    <property type="match status" value="1"/>
</dbReference>
<dbReference type="SUPFAM" id="SSF48179">
    <property type="entry name" value="6-phosphogluconate dehydrogenase C-terminal domain-like"/>
    <property type="match status" value="1"/>
</dbReference>
<dbReference type="PANTHER" id="PTHR11728:SF30">
    <property type="entry name" value="GLYCEROL-3-PHOSPHATE DEHYDROGENASE [NAD(+)] GPDHC1, CYTOSOLIC"/>
    <property type="match status" value="1"/>
</dbReference>
<comment type="caution">
    <text evidence="15">The sequence shown here is derived from an EMBL/GenBank/DDBJ whole genome shotgun (WGS) entry which is preliminary data.</text>
</comment>
<protein>
    <recommendedName>
        <fullName evidence="12">Glycerol-3-phosphate dehydrogenase</fullName>
        <ecNumber evidence="12">1.1.1.94</ecNumber>
    </recommendedName>
</protein>
<comment type="catalytic activity">
    <reaction evidence="12">
        <text>sn-glycerol 3-phosphate + NADP(+) = dihydroxyacetone phosphate + NADPH + H(+)</text>
        <dbReference type="Rhea" id="RHEA:11096"/>
        <dbReference type="ChEBI" id="CHEBI:15378"/>
        <dbReference type="ChEBI" id="CHEBI:57597"/>
        <dbReference type="ChEBI" id="CHEBI:57642"/>
        <dbReference type="ChEBI" id="CHEBI:57783"/>
        <dbReference type="ChEBI" id="CHEBI:58349"/>
        <dbReference type="EC" id="1.1.1.94"/>
    </reaction>
</comment>
<feature type="binding site" evidence="9">
    <location>
        <begin position="270"/>
        <end position="271"/>
    </location>
    <ligand>
        <name>substrate</name>
    </ligand>
</feature>
<feature type="binding site" evidence="10">
    <location>
        <begin position="8"/>
        <end position="13"/>
    </location>
    <ligand>
        <name>NAD(+)</name>
        <dbReference type="ChEBI" id="CHEBI:57540"/>
    </ligand>
</feature>